<dbReference type="PANTHER" id="PTHR43176">
    <property type="entry name" value="3-HYDROXYISOBUTYRYL-COA HYDROLASE-RELATED"/>
    <property type="match status" value="1"/>
</dbReference>
<dbReference type="Gene3D" id="3.90.226.10">
    <property type="entry name" value="2-enoyl-CoA Hydratase, Chain A, domain 1"/>
    <property type="match status" value="1"/>
</dbReference>
<feature type="domain" description="Enoyl-CoA hydratase/isomerase" evidence="4">
    <location>
        <begin position="19"/>
        <end position="357"/>
    </location>
</feature>
<keyword evidence="3" id="KW-0378">Hydrolase</keyword>
<dbReference type="NCBIfam" id="NF004127">
    <property type="entry name" value="PRK05617.1"/>
    <property type="match status" value="1"/>
</dbReference>
<keyword evidence="5" id="KW-0456">Lyase</keyword>
<dbReference type="SUPFAM" id="SSF52096">
    <property type="entry name" value="ClpP/crotonase"/>
    <property type="match status" value="1"/>
</dbReference>
<gene>
    <name evidence="5" type="ORF">H4W26_001347</name>
</gene>
<evidence type="ECO:0000256" key="2">
    <source>
        <dbReference type="ARBA" id="ARBA00011915"/>
    </source>
</evidence>
<comment type="catalytic activity">
    <reaction evidence="1">
        <text>3-hydroxy-2-methylpropanoyl-CoA + H2O = 3-hydroxy-2-methylpropanoate + CoA + H(+)</text>
        <dbReference type="Rhea" id="RHEA:20888"/>
        <dbReference type="ChEBI" id="CHEBI:11805"/>
        <dbReference type="ChEBI" id="CHEBI:15377"/>
        <dbReference type="ChEBI" id="CHEBI:15378"/>
        <dbReference type="ChEBI" id="CHEBI:57287"/>
        <dbReference type="ChEBI" id="CHEBI:57340"/>
        <dbReference type="EC" id="3.1.2.4"/>
    </reaction>
</comment>
<proteinExistence type="predicted"/>
<dbReference type="CDD" id="cd06558">
    <property type="entry name" value="crotonase-like"/>
    <property type="match status" value="1"/>
</dbReference>
<dbReference type="RefSeq" id="WP_192591322.1">
    <property type="nucleotide sequence ID" value="NZ_JADBEE010000001.1"/>
</dbReference>
<sequence length="371" mass="39595">MGRETYTGDVAFELRGHLGIITLNRPRSVNALTQLMCECLLVQLQDWAVDDDVAQVLIRGAGDRGLCAGGDVSSLYSEMLALQENDGGGILPAGTPGYAADFTSETFLANEYALNRTIAQYPKPFIALMDGLVLGGGIGVSAHGSHRVVTERTRSGMPETTIGFSPDVGGTWLLGQAPGELGLHAGLTGAHLDAAETIASGLADVEVPAAALGELTQALSTDPVAEVLPGFTVKPPVSAGTDQRGWIDYAYSAPSVEQVLERLDELAPEQEQAAAAARALRGKSPIALRVAHRAIRTAKQLTLEAALDQEFTIAVHMLRSHDFREGIRAQIIDKDRAPQWSPARLDEVDDSLVETYFTPVPGHRLREVQTL</sequence>
<dbReference type="InterPro" id="IPR032259">
    <property type="entry name" value="HIBYL-CoA-H"/>
</dbReference>
<dbReference type="Pfam" id="PF16113">
    <property type="entry name" value="ECH_2"/>
    <property type="match status" value="1"/>
</dbReference>
<evidence type="ECO:0000256" key="1">
    <source>
        <dbReference type="ARBA" id="ARBA00001709"/>
    </source>
</evidence>
<dbReference type="EMBL" id="JADBEE010000001">
    <property type="protein sequence ID" value="MBE1514592.1"/>
    <property type="molecule type" value="Genomic_DNA"/>
</dbReference>
<keyword evidence="6" id="KW-1185">Reference proteome</keyword>
<dbReference type="InterPro" id="IPR045004">
    <property type="entry name" value="ECH_dom"/>
</dbReference>
<accession>A0ABR9J6G9</accession>
<dbReference type="GO" id="GO:0004300">
    <property type="term" value="F:enoyl-CoA hydratase activity"/>
    <property type="evidence" value="ECO:0007669"/>
    <property type="project" value="UniProtKB-EC"/>
</dbReference>
<dbReference type="Proteomes" id="UP000636579">
    <property type="component" value="Unassembled WGS sequence"/>
</dbReference>
<protein>
    <recommendedName>
        <fullName evidence="2">3-hydroxyisobutyryl-CoA hydrolase</fullName>
        <ecNumber evidence="2">3.1.2.4</ecNumber>
    </recommendedName>
</protein>
<comment type="caution">
    <text evidence="5">The sequence shown here is derived from an EMBL/GenBank/DDBJ whole genome shotgun (WGS) entry which is preliminary data.</text>
</comment>
<reference evidence="5 6" key="1">
    <citation type="submission" date="2020-10" db="EMBL/GenBank/DDBJ databases">
        <title>Sequencing the genomes of 1000 actinobacteria strains.</title>
        <authorList>
            <person name="Klenk H.-P."/>
        </authorList>
    </citation>
    <scope>NUCLEOTIDE SEQUENCE [LARGE SCALE GENOMIC DNA]</scope>
    <source>
        <strain evidence="5 6">DSM 15474</strain>
    </source>
</reference>
<dbReference type="InterPro" id="IPR029045">
    <property type="entry name" value="ClpP/crotonase-like_dom_sf"/>
</dbReference>
<dbReference type="EC" id="3.1.2.4" evidence="2"/>
<evidence type="ECO:0000313" key="6">
    <source>
        <dbReference type="Proteomes" id="UP000636579"/>
    </source>
</evidence>
<organism evidence="5 6">
    <name type="scientific">Nesterenkonia halotolerans</name>
    <dbReference type="NCBI Taxonomy" id="225325"/>
    <lineage>
        <taxon>Bacteria</taxon>
        <taxon>Bacillati</taxon>
        <taxon>Actinomycetota</taxon>
        <taxon>Actinomycetes</taxon>
        <taxon>Micrococcales</taxon>
        <taxon>Micrococcaceae</taxon>
        <taxon>Nesterenkonia</taxon>
    </lineage>
</organism>
<evidence type="ECO:0000259" key="4">
    <source>
        <dbReference type="Pfam" id="PF16113"/>
    </source>
</evidence>
<dbReference type="PANTHER" id="PTHR43176:SF3">
    <property type="entry name" value="3-HYDROXYISOBUTYRYL-COA HYDROLASE, MITOCHONDRIAL"/>
    <property type="match status" value="1"/>
</dbReference>
<name>A0ABR9J6G9_9MICC</name>
<evidence type="ECO:0000313" key="5">
    <source>
        <dbReference type="EMBL" id="MBE1514592.1"/>
    </source>
</evidence>
<evidence type="ECO:0000256" key="3">
    <source>
        <dbReference type="ARBA" id="ARBA00022801"/>
    </source>
</evidence>